<dbReference type="GO" id="GO:0005524">
    <property type="term" value="F:ATP binding"/>
    <property type="evidence" value="ECO:0007669"/>
    <property type="project" value="UniProtKB-UniRule"/>
</dbReference>
<reference evidence="11" key="1">
    <citation type="submission" date="2022-06" db="EMBL/GenBank/DDBJ databases">
        <title>Isolation and Genomics of Futiania mangrovii gen. nov., sp. nov., a Rare and Metabolically-versatile member in the Class Alphaproteobacteria.</title>
        <authorList>
            <person name="Liu L."/>
            <person name="Huang W.-C."/>
            <person name="Pan J."/>
            <person name="Li J."/>
            <person name="Huang Y."/>
            <person name="Du H."/>
            <person name="Liu Y."/>
            <person name="Li M."/>
        </authorList>
    </citation>
    <scope>NUCLEOTIDE SEQUENCE</scope>
    <source>
        <strain evidence="11">FT118</strain>
    </source>
</reference>
<evidence type="ECO:0000256" key="8">
    <source>
        <dbReference type="ARBA" id="ARBA00023196"/>
    </source>
</evidence>
<comment type="caution">
    <text evidence="11">The sequence shown here is derived from an EMBL/GenBank/DDBJ whole genome shotgun (WGS) entry which is preliminary data.</text>
</comment>
<evidence type="ECO:0000256" key="2">
    <source>
        <dbReference type="ARBA" id="ARBA00004184"/>
    </source>
</evidence>
<sequence>MTMHLTLVTPKATVLDIETTRIVGEAQDGAFGLLPRHAGFATALRPGILAYTLPDGTERFAGTDTGTLVKAGREVRVAVRAAIVGDDLETLHHQVTAAFVDLDEHERTARAALARLEASMIRRFIDLERPPA</sequence>
<evidence type="ECO:0000256" key="7">
    <source>
        <dbReference type="ARBA" id="ARBA00023136"/>
    </source>
</evidence>
<dbReference type="InterPro" id="IPR020546">
    <property type="entry name" value="ATP_synth_F1_dsu/esu_N"/>
</dbReference>
<organism evidence="11 12">
    <name type="scientific">Futiania mangrovi</name>
    <dbReference type="NCBI Taxonomy" id="2959716"/>
    <lineage>
        <taxon>Bacteria</taxon>
        <taxon>Pseudomonadati</taxon>
        <taxon>Pseudomonadota</taxon>
        <taxon>Alphaproteobacteria</taxon>
        <taxon>Futianiales</taxon>
        <taxon>Futianiaceae</taxon>
        <taxon>Futiania</taxon>
    </lineage>
</organism>
<evidence type="ECO:0000313" key="11">
    <source>
        <dbReference type="EMBL" id="MCP1335303.1"/>
    </source>
</evidence>
<evidence type="ECO:0000256" key="3">
    <source>
        <dbReference type="ARBA" id="ARBA00005712"/>
    </source>
</evidence>
<dbReference type="HAMAP" id="MF_00530">
    <property type="entry name" value="ATP_synth_epsil_bac"/>
    <property type="match status" value="1"/>
</dbReference>
<protein>
    <recommendedName>
        <fullName evidence="9">ATP synthase epsilon chain</fullName>
    </recommendedName>
    <alternativeName>
        <fullName evidence="9">ATP synthase F1 sector epsilon subunit</fullName>
    </alternativeName>
    <alternativeName>
        <fullName evidence="9">F-ATPase epsilon subunit</fullName>
    </alternativeName>
</protein>
<keyword evidence="9" id="KW-1003">Cell membrane</keyword>
<dbReference type="InterPro" id="IPR024037">
    <property type="entry name" value="Alt_ATP_synth_F1_esu"/>
</dbReference>
<comment type="subunit">
    <text evidence="9">F-type ATPases have 2 components, CF(1) - the catalytic core - and CF(0) - the membrane proton channel. CF(1) has five subunits: alpha(3), beta(3), gamma(1), delta(1), epsilon(1). CF(0) has three main subunits: a, b and c.</text>
</comment>
<comment type="function">
    <text evidence="1 9">Produces ATP from ADP in the presence of a proton gradient across the membrane.</text>
</comment>
<dbReference type="RefSeq" id="WP_269331252.1">
    <property type="nucleotide sequence ID" value="NZ_JAMZFT010000001.1"/>
</dbReference>
<dbReference type="CDD" id="cd12152">
    <property type="entry name" value="F1-ATPase_delta"/>
    <property type="match status" value="1"/>
</dbReference>
<proteinExistence type="inferred from homology"/>
<accession>A0A9J6PFA6</accession>
<keyword evidence="6 9" id="KW-0406">Ion transport</keyword>
<dbReference type="SUPFAM" id="SSF51344">
    <property type="entry name" value="Epsilon subunit of F1F0-ATP synthase N-terminal domain"/>
    <property type="match status" value="1"/>
</dbReference>
<dbReference type="Proteomes" id="UP001055804">
    <property type="component" value="Unassembled WGS sequence"/>
</dbReference>
<evidence type="ECO:0000256" key="6">
    <source>
        <dbReference type="ARBA" id="ARBA00023065"/>
    </source>
</evidence>
<dbReference type="EMBL" id="JAMZFT010000001">
    <property type="protein sequence ID" value="MCP1335303.1"/>
    <property type="molecule type" value="Genomic_DNA"/>
</dbReference>
<dbReference type="Pfam" id="PF02823">
    <property type="entry name" value="ATP-synt_DE_N"/>
    <property type="match status" value="1"/>
</dbReference>
<evidence type="ECO:0000313" key="12">
    <source>
        <dbReference type="Proteomes" id="UP001055804"/>
    </source>
</evidence>
<comment type="subcellular location">
    <subcellularLocation>
        <location evidence="9">Cell membrane</location>
        <topology evidence="9">Peripheral membrane protein</topology>
    </subcellularLocation>
    <subcellularLocation>
        <location evidence="2">Endomembrane system</location>
        <topology evidence="2">Peripheral membrane protein</topology>
    </subcellularLocation>
</comment>
<dbReference type="GO" id="GO:0005886">
    <property type="term" value="C:plasma membrane"/>
    <property type="evidence" value="ECO:0007669"/>
    <property type="project" value="UniProtKB-SubCell"/>
</dbReference>
<dbReference type="InterPro" id="IPR036771">
    <property type="entry name" value="ATPsynth_dsu/esu_N"/>
</dbReference>
<keyword evidence="8 9" id="KW-0139">CF(1)</keyword>
<dbReference type="AlphaFoldDB" id="A0A9J6PFA6"/>
<evidence type="ECO:0000256" key="1">
    <source>
        <dbReference type="ARBA" id="ARBA00003543"/>
    </source>
</evidence>
<gene>
    <name evidence="9" type="primary">atpC</name>
    <name evidence="11" type="ORF">NJQ99_02675</name>
</gene>
<comment type="similarity">
    <text evidence="3 9">Belongs to the ATPase epsilon chain family.</text>
</comment>
<feature type="domain" description="ATP synthase F1 complex delta/epsilon subunit N-terminal" evidence="10">
    <location>
        <begin position="3"/>
        <end position="82"/>
    </location>
</feature>
<evidence type="ECO:0000256" key="4">
    <source>
        <dbReference type="ARBA" id="ARBA00022448"/>
    </source>
</evidence>
<dbReference type="Gene3D" id="2.60.15.10">
    <property type="entry name" value="F0F1 ATP synthase delta/epsilon subunit, N-terminal"/>
    <property type="match status" value="1"/>
</dbReference>
<keyword evidence="4 9" id="KW-0813">Transport</keyword>
<name>A0A9J6PFA6_9PROT</name>
<dbReference type="GO" id="GO:0046933">
    <property type="term" value="F:proton-transporting ATP synthase activity, rotational mechanism"/>
    <property type="evidence" value="ECO:0007669"/>
    <property type="project" value="UniProtKB-UniRule"/>
</dbReference>
<keyword evidence="5 9" id="KW-0375">Hydrogen ion transport</keyword>
<evidence type="ECO:0000256" key="9">
    <source>
        <dbReference type="HAMAP-Rule" id="MF_00530"/>
    </source>
</evidence>
<evidence type="ECO:0000256" key="5">
    <source>
        <dbReference type="ARBA" id="ARBA00022781"/>
    </source>
</evidence>
<dbReference type="GO" id="GO:0012505">
    <property type="term" value="C:endomembrane system"/>
    <property type="evidence" value="ECO:0007669"/>
    <property type="project" value="UniProtKB-SubCell"/>
</dbReference>
<dbReference type="GO" id="GO:0045259">
    <property type="term" value="C:proton-transporting ATP synthase complex"/>
    <property type="evidence" value="ECO:0007669"/>
    <property type="project" value="UniProtKB-KW"/>
</dbReference>
<keyword evidence="9" id="KW-0066">ATP synthesis</keyword>
<evidence type="ECO:0000259" key="10">
    <source>
        <dbReference type="Pfam" id="PF02823"/>
    </source>
</evidence>
<keyword evidence="12" id="KW-1185">Reference proteome</keyword>
<dbReference type="InterPro" id="IPR001469">
    <property type="entry name" value="ATP_synth_F1_dsu/esu"/>
</dbReference>
<keyword evidence="7 9" id="KW-0472">Membrane</keyword>
<dbReference type="NCBIfam" id="TIGR03166">
    <property type="entry name" value="alt_F1F0_F1_eps"/>
    <property type="match status" value="1"/>
</dbReference>